<dbReference type="InterPro" id="IPR013216">
    <property type="entry name" value="Methyltransf_11"/>
</dbReference>
<reference evidence="5 6" key="1">
    <citation type="submission" date="2017-05" db="EMBL/GenBank/DDBJ databases">
        <title>Genome Analysis of Maritalea myrionectae HL2708#5.</title>
        <authorList>
            <consortium name="Cotde Inc.-PKNU"/>
            <person name="Jang D."/>
            <person name="Oh H.-M."/>
        </authorList>
    </citation>
    <scope>NUCLEOTIDE SEQUENCE [LARGE SCALE GENOMIC DNA]</scope>
    <source>
        <strain evidence="5 6">HL2708#5</strain>
    </source>
</reference>
<evidence type="ECO:0000256" key="1">
    <source>
        <dbReference type="ARBA" id="ARBA00008361"/>
    </source>
</evidence>
<dbReference type="EMBL" id="CP021330">
    <property type="protein sequence ID" value="AVX04986.1"/>
    <property type="molecule type" value="Genomic_DNA"/>
</dbReference>
<dbReference type="PANTHER" id="PTHR44942">
    <property type="entry name" value="METHYLTRANSF_11 DOMAIN-CONTAINING PROTEIN"/>
    <property type="match status" value="1"/>
</dbReference>
<evidence type="ECO:0000256" key="2">
    <source>
        <dbReference type="ARBA" id="ARBA00022603"/>
    </source>
</evidence>
<dbReference type="KEGG" id="mmyr:MXMO3_02474"/>
<evidence type="ECO:0000259" key="4">
    <source>
        <dbReference type="Pfam" id="PF08241"/>
    </source>
</evidence>
<evidence type="ECO:0000313" key="6">
    <source>
        <dbReference type="Proteomes" id="UP000258927"/>
    </source>
</evidence>
<evidence type="ECO:0000313" key="5">
    <source>
        <dbReference type="EMBL" id="AVX04986.1"/>
    </source>
</evidence>
<keyword evidence="6" id="KW-1185">Reference proteome</keyword>
<dbReference type="Proteomes" id="UP000258927">
    <property type="component" value="Chromosome"/>
</dbReference>
<dbReference type="AlphaFoldDB" id="A0A2R4MGH0"/>
<feature type="domain" description="Methyltransferase type 11" evidence="4">
    <location>
        <begin position="43"/>
        <end position="138"/>
    </location>
</feature>
<gene>
    <name evidence="5" type="ORF">MXMO3_02474</name>
</gene>
<dbReference type="SUPFAM" id="SSF53335">
    <property type="entry name" value="S-adenosyl-L-methionine-dependent methyltransferases"/>
    <property type="match status" value="1"/>
</dbReference>
<dbReference type="Gene3D" id="3.40.50.150">
    <property type="entry name" value="Vaccinia Virus protein VP39"/>
    <property type="match status" value="1"/>
</dbReference>
<dbReference type="InterPro" id="IPR051052">
    <property type="entry name" value="Diverse_substrate_MTase"/>
</dbReference>
<proteinExistence type="inferred from homology"/>
<keyword evidence="3 5" id="KW-0808">Transferase</keyword>
<sequence>MTQSEFDAWSAGQSYEHYMGRWSRKIASRFVGWVDPSQNADWLEIGCGTGALTEAILAAANPRSIVSTDKSEDFITHAAAQIADDRVSFKVAEATDIPLADASVDWVVSALVLNFIPDKLKALDEMRRVLRPNGTAAFYVWDYPGGGMGFIDAFWKSAAALDPEAAKLDESERFPFCQKKGLDQLCRDAGATDTEIVAIEEETRFPDFEAFWHPFTLGAGPAPGYVKSLPDERQQMLKDHLADKLGASGPVSLPARAWAVKLKWH</sequence>
<protein>
    <submittedName>
        <fullName evidence="5">Demethylmenaquinone methyltransferase</fullName>
    </submittedName>
</protein>
<dbReference type="PANTHER" id="PTHR44942:SF4">
    <property type="entry name" value="METHYLTRANSFERASE TYPE 11 DOMAIN-CONTAINING PROTEIN"/>
    <property type="match status" value="1"/>
</dbReference>
<dbReference type="CDD" id="cd02440">
    <property type="entry name" value="AdoMet_MTases"/>
    <property type="match status" value="1"/>
</dbReference>
<dbReference type="GO" id="GO:0032259">
    <property type="term" value="P:methylation"/>
    <property type="evidence" value="ECO:0007669"/>
    <property type="project" value="UniProtKB-KW"/>
</dbReference>
<dbReference type="STRING" id="1122213.GCA_000423365_00117"/>
<accession>A0A2R4MGH0</accession>
<keyword evidence="2 5" id="KW-0489">Methyltransferase</keyword>
<name>A0A2R4MGH0_9HYPH</name>
<comment type="similarity">
    <text evidence="1">Belongs to the methyltransferase superfamily.</text>
</comment>
<organism evidence="5 6">
    <name type="scientific">Maritalea myrionectae</name>
    <dbReference type="NCBI Taxonomy" id="454601"/>
    <lineage>
        <taxon>Bacteria</taxon>
        <taxon>Pseudomonadati</taxon>
        <taxon>Pseudomonadota</taxon>
        <taxon>Alphaproteobacteria</taxon>
        <taxon>Hyphomicrobiales</taxon>
        <taxon>Devosiaceae</taxon>
        <taxon>Maritalea</taxon>
    </lineage>
</organism>
<dbReference type="RefSeq" id="WP_117396060.1">
    <property type="nucleotide sequence ID" value="NZ_CP021330.1"/>
</dbReference>
<evidence type="ECO:0000256" key="3">
    <source>
        <dbReference type="ARBA" id="ARBA00022679"/>
    </source>
</evidence>
<dbReference type="Pfam" id="PF08241">
    <property type="entry name" value="Methyltransf_11"/>
    <property type="match status" value="1"/>
</dbReference>
<dbReference type="InterPro" id="IPR029063">
    <property type="entry name" value="SAM-dependent_MTases_sf"/>
</dbReference>
<dbReference type="GO" id="GO:0008757">
    <property type="term" value="F:S-adenosylmethionine-dependent methyltransferase activity"/>
    <property type="evidence" value="ECO:0007669"/>
    <property type="project" value="InterPro"/>
</dbReference>